<keyword evidence="15" id="KW-1185">Reference proteome</keyword>
<evidence type="ECO:0000256" key="2">
    <source>
        <dbReference type="ARBA" id="ARBA00022741"/>
    </source>
</evidence>
<evidence type="ECO:0000313" key="15">
    <source>
        <dbReference type="Proteomes" id="UP001219355"/>
    </source>
</evidence>
<keyword evidence="7" id="KW-0469">Meiosis</keyword>
<dbReference type="InterPro" id="IPR014001">
    <property type="entry name" value="Helicase_ATP-bd"/>
</dbReference>
<comment type="catalytic activity">
    <reaction evidence="10">
        <text>ATP + H2O = ADP + phosphate + H(+)</text>
        <dbReference type="Rhea" id="RHEA:13065"/>
        <dbReference type="ChEBI" id="CHEBI:15377"/>
        <dbReference type="ChEBI" id="CHEBI:15378"/>
        <dbReference type="ChEBI" id="CHEBI:30616"/>
        <dbReference type="ChEBI" id="CHEBI:43474"/>
        <dbReference type="ChEBI" id="CHEBI:456216"/>
        <dbReference type="EC" id="5.6.2.4"/>
    </reaction>
</comment>
<dbReference type="FunFam" id="1.10.10.10:FF:000012">
    <property type="entry name" value="U5 small nuclear ribonucleoprotein helicase"/>
    <property type="match status" value="1"/>
</dbReference>
<evidence type="ECO:0000256" key="9">
    <source>
        <dbReference type="ARBA" id="ARBA00034808"/>
    </source>
</evidence>
<feature type="compositionally biased region" description="Polar residues" evidence="11">
    <location>
        <begin position="1366"/>
        <end position="1375"/>
    </location>
</feature>
<dbReference type="CDD" id="cd18795">
    <property type="entry name" value="SF2_C_Ski2"/>
    <property type="match status" value="1"/>
</dbReference>
<dbReference type="GO" id="GO:0003676">
    <property type="term" value="F:nucleic acid binding"/>
    <property type="evidence" value="ECO:0007669"/>
    <property type="project" value="InterPro"/>
</dbReference>
<feature type="compositionally biased region" description="Basic and acidic residues" evidence="11">
    <location>
        <begin position="1382"/>
        <end position="1407"/>
    </location>
</feature>
<dbReference type="InterPro" id="IPR001650">
    <property type="entry name" value="Helicase_C-like"/>
</dbReference>
<dbReference type="GO" id="GO:0051321">
    <property type="term" value="P:meiotic cell cycle"/>
    <property type="evidence" value="ECO:0007669"/>
    <property type="project" value="UniProtKB-KW"/>
</dbReference>
<dbReference type="GO" id="GO:0043138">
    <property type="term" value="F:3'-5' DNA helicase activity"/>
    <property type="evidence" value="ECO:0007669"/>
    <property type="project" value="UniProtKB-EC"/>
</dbReference>
<comment type="similarity">
    <text evidence="1">Belongs to the helicase family. SKI2 subfamily.</text>
</comment>
<dbReference type="InterPro" id="IPR052247">
    <property type="entry name" value="Meiotic_Crossover_Helicase"/>
</dbReference>
<dbReference type="InterPro" id="IPR004179">
    <property type="entry name" value="Sec63-dom"/>
</dbReference>
<sequence length="1437" mass="159988">MGGGDGGNARQRLSTFRYPAVHRDKMSYGNRKSFGLQEAASSRTSRPSQRVPIGVLDDDIVQIPPEDDDLPLDAFDRELLAELEQGQQEGSDMSGKPYALRGPLYTPGPKHASGIFRNSATTVSPNAHLHGLVSSPSELEGLTSPLNGVRNRNKTRSITQADRDEVISPHWASTATVSSPHTPCPRGGGIVPKVESPGIQLKHAPPMIQGIQLVSTHELPDRFRSIFPFSVFNAIQSKCFHPIYQKDDNFVLSAPTGSGKTVIMELAICRLISTIKDSRFKVVYQAPTKSLCSERFRDWRAKFATLDLQCAELTGDTDQAQLRNVQHASIIITTPEKWDSMTRKWNDRLRLMQLVKLFLIDEVHILKENRGATLEAVVSRMKSIDSNVRFVALSATVPNSEDIAAWLGRDPTNQHLPAHRERFGEEFRPVKLQKFVYGYQSNGNDFVFDKVCDTKLPEAIRKHSQRKPVMVFCCTRNSAIATSKNLAKLWTTSNSPHRLWSGPKKLIVVQNQDLKSGVAFHHAGLDASDRHAVEAAYLEGHISVICCTSTLAVGVNLPCHLVIIKNTVSWQDNGCKEYADLEMMQMLGRAGRPQFDNSAVAVILTRKERVDHYQKLVAGSEPLESCLHLNLIDHLNAEIGLGTVTDLESATRWLAGTFFFTRLQKNPAHYKLKDGADRMEEQELMKQLCEKDISLLQECSLVTPQAPLKSTEFGDAMARYYVKFKTMKLFLALPPMAKMSEILSAIAQADEFREIRLKAGEKSLYKEINKANGIKFPIKVDIGLTAHKISLLIQSELGGVELPTGEQYQKHRLTFQQDKGLVFSHINRLIRCIIDCQLSRGDSVSTRHALELARSFGARVWDNSPLQMKQIDQIGIVAVRKLANCGINSIEALEATEAHRIDTILSKNPPFGMKLLGRLADFPKPRVSVKMVGKGLIEYSASKLQNGHEIALKAELTHYYQHITCYVMCDEIGKDSGEMLLRSSTNTLWTAGTLRQAELKPKFPESFFSGVKVSKVDSAVPPKSETNQKHLIDGTPSLDGLNTPALFAEKPTTSNRLVRHLSDQASLGEPEGPTLLDNGKWACNHRCKDKTACKHLCCREGIDRPPKISKKPGEKDSAETMIKFQKEAASVKTSWKSTSASQKIIPKNDRHTHKEIDVIDLTGSTNVVKPSPRYKYVKKRNETEYEARKLLTQVKQPTTKSSTKKDKITSFSNLSFFDSPPDNDLNVDMNDASDFGSFDTADILSPKAAFDDKPNEHGHKTATHSTMVDDFDYNDTLDIDIGDIIDSHEPLENELTDYGQYLLSLDDSDPKSFDQERDQTIPPEPTFSKPESSDSQPCSPLKSTLDPAVFSPGSIGSPPNPNVSSDSLFFNTPIQSKRMKRNREDAGEANKDSTEPDPKQPRLDASENHPGTAEVLEGWEGVDLALIEEFKDVVDFF</sequence>
<dbReference type="EC" id="5.6.2.4" evidence="9"/>
<dbReference type="InterPro" id="IPR036390">
    <property type="entry name" value="WH_DNA-bd_sf"/>
</dbReference>
<protein>
    <recommendedName>
        <fullName evidence="9">DNA 3'-5' helicase</fullName>
        <ecNumber evidence="9">5.6.2.4</ecNumber>
    </recommendedName>
</protein>
<feature type="region of interest" description="Disordered" evidence="11">
    <location>
        <begin position="1"/>
        <end position="50"/>
    </location>
</feature>
<dbReference type="PANTHER" id="PTHR47835:SF3">
    <property type="entry name" value="HELICASE FOR MEIOSIS 1"/>
    <property type="match status" value="1"/>
</dbReference>
<comment type="catalytic activity">
    <reaction evidence="8">
        <text>Couples ATP hydrolysis with the unwinding of duplex DNA by translocating in the 3'-5' direction.</text>
        <dbReference type="EC" id="5.6.2.4"/>
    </reaction>
</comment>
<dbReference type="InterPro" id="IPR011545">
    <property type="entry name" value="DEAD/DEAH_box_helicase_dom"/>
</dbReference>
<dbReference type="EMBL" id="CP120630">
    <property type="protein sequence ID" value="WEW60665.1"/>
    <property type="molecule type" value="Genomic_DNA"/>
</dbReference>
<evidence type="ECO:0000256" key="11">
    <source>
        <dbReference type="SAM" id="MobiDB-lite"/>
    </source>
</evidence>
<dbReference type="InterPro" id="IPR027417">
    <property type="entry name" value="P-loop_NTPase"/>
</dbReference>
<name>A0AAF0DPR0_9EURO</name>
<dbReference type="Gene3D" id="1.10.10.10">
    <property type="entry name" value="Winged helix-like DNA-binding domain superfamily/Winged helix DNA-binding domain"/>
    <property type="match status" value="1"/>
</dbReference>
<feature type="domain" description="Helicase ATP-binding" evidence="12">
    <location>
        <begin position="241"/>
        <end position="415"/>
    </location>
</feature>
<evidence type="ECO:0000313" key="14">
    <source>
        <dbReference type="EMBL" id="WEW60665.1"/>
    </source>
</evidence>
<dbReference type="SMART" id="SM00973">
    <property type="entry name" value="Sec63"/>
    <property type="match status" value="1"/>
</dbReference>
<keyword evidence="6" id="KW-0413">Isomerase</keyword>
<dbReference type="Pfam" id="PF23445">
    <property type="entry name" value="WHD_SNRNP200"/>
    <property type="match status" value="1"/>
</dbReference>
<feature type="compositionally biased region" description="Polar residues" evidence="11">
    <location>
        <begin position="1329"/>
        <end position="1342"/>
    </location>
</feature>
<feature type="region of interest" description="Disordered" evidence="11">
    <location>
        <begin position="1306"/>
        <end position="1419"/>
    </location>
</feature>
<evidence type="ECO:0000256" key="3">
    <source>
        <dbReference type="ARBA" id="ARBA00022801"/>
    </source>
</evidence>
<dbReference type="SUPFAM" id="SSF158702">
    <property type="entry name" value="Sec63 N-terminal domain-like"/>
    <property type="match status" value="1"/>
</dbReference>
<dbReference type="PANTHER" id="PTHR47835">
    <property type="entry name" value="HFM1, ATP DEPENDENT DNA HELICASE HOMOLOG"/>
    <property type="match status" value="1"/>
</dbReference>
<feature type="compositionally biased region" description="Polar residues" evidence="11">
    <location>
        <begin position="39"/>
        <end position="48"/>
    </location>
</feature>
<keyword evidence="5" id="KW-0067">ATP-binding</keyword>
<evidence type="ECO:0000256" key="1">
    <source>
        <dbReference type="ARBA" id="ARBA00010140"/>
    </source>
</evidence>
<proteinExistence type="inferred from homology"/>
<dbReference type="GO" id="GO:0005524">
    <property type="term" value="F:ATP binding"/>
    <property type="evidence" value="ECO:0007669"/>
    <property type="project" value="UniProtKB-KW"/>
</dbReference>
<dbReference type="FunFam" id="3.40.50.300:FF:000950">
    <property type="entry name" value="probable ATP-dependent DNA helicase HFM1"/>
    <property type="match status" value="1"/>
</dbReference>
<feature type="domain" description="Helicase C-terminal" evidence="13">
    <location>
        <begin position="455"/>
        <end position="639"/>
    </location>
</feature>
<evidence type="ECO:0000256" key="6">
    <source>
        <dbReference type="ARBA" id="ARBA00023235"/>
    </source>
</evidence>
<dbReference type="Pfam" id="PF00270">
    <property type="entry name" value="DEAD"/>
    <property type="match status" value="1"/>
</dbReference>
<keyword evidence="2" id="KW-0547">Nucleotide-binding</keyword>
<accession>A0AAF0DPR0</accession>
<keyword evidence="4 14" id="KW-0347">Helicase</keyword>
<dbReference type="Gene3D" id="1.10.3380.10">
    <property type="entry name" value="Sec63 N-terminal domain-like domain"/>
    <property type="match status" value="1"/>
</dbReference>
<dbReference type="InterPro" id="IPR057842">
    <property type="entry name" value="WH_MER3"/>
</dbReference>
<dbReference type="Pfam" id="PF00271">
    <property type="entry name" value="Helicase_C"/>
    <property type="match status" value="1"/>
</dbReference>
<evidence type="ECO:0000256" key="8">
    <source>
        <dbReference type="ARBA" id="ARBA00034617"/>
    </source>
</evidence>
<dbReference type="SMART" id="SM00487">
    <property type="entry name" value="DEXDc"/>
    <property type="match status" value="1"/>
</dbReference>
<keyword evidence="3 14" id="KW-0378">Hydrolase</keyword>
<organism evidence="14 15">
    <name type="scientific">Emydomyces testavorans</name>
    <dbReference type="NCBI Taxonomy" id="2070801"/>
    <lineage>
        <taxon>Eukaryota</taxon>
        <taxon>Fungi</taxon>
        <taxon>Dikarya</taxon>
        <taxon>Ascomycota</taxon>
        <taxon>Pezizomycotina</taxon>
        <taxon>Eurotiomycetes</taxon>
        <taxon>Eurotiomycetidae</taxon>
        <taxon>Onygenales</taxon>
        <taxon>Nannizziopsiaceae</taxon>
        <taxon>Emydomyces</taxon>
    </lineage>
</organism>
<evidence type="ECO:0000259" key="12">
    <source>
        <dbReference type="PROSITE" id="PS51192"/>
    </source>
</evidence>
<dbReference type="SUPFAM" id="SSF52540">
    <property type="entry name" value="P-loop containing nucleoside triphosphate hydrolases"/>
    <property type="match status" value="1"/>
</dbReference>
<dbReference type="InterPro" id="IPR036388">
    <property type="entry name" value="WH-like_DNA-bd_sf"/>
</dbReference>
<evidence type="ECO:0000256" key="10">
    <source>
        <dbReference type="ARBA" id="ARBA00048988"/>
    </source>
</evidence>
<dbReference type="SUPFAM" id="SSF46785">
    <property type="entry name" value="Winged helix' DNA-binding domain"/>
    <property type="match status" value="1"/>
</dbReference>
<evidence type="ECO:0000256" key="7">
    <source>
        <dbReference type="ARBA" id="ARBA00023254"/>
    </source>
</evidence>
<evidence type="ECO:0000256" key="5">
    <source>
        <dbReference type="ARBA" id="ARBA00022840"/>
    </source>
</evidence>
<dbReference type="Pfam" id="PF02889">
    <property type="entry name" value="Sec63"/>
    <property type="match status" value="1"/>
</dbReference>
<dbReference type="GO" id="GO:0016787">
    <property type="term" value="F:hydrolase activity"/>
    <property type="evidence" value="ECO:0007669"/>
    <property type="project" value="UniProtKB-KW"/>
</dbReference>
<dbReference type="PROSITE" id="PS51192">
    <property type="entry name" value="HELICASE_ATP_BIND_1"/>
    <property type="match status" value="1"/>
</dbReference>
<evidence type="ECO:0000259" key="13">
    <source>
        <dbReference type="PROSITE" id="PS51194"/>
    </source>
</evidence>
<dbReference type="Gene3D" id="3.40.50.300">
    <property type="entry name" value="P-loop containing nucleotide triphosphate hydrolases"/>
    <property type="match status" value="2"/>
</dbReference>
<feature type="compositionally biased region" description="Basic and acidic residues" evidence="11">
    <location>
        <begin position="1308"/>
        <end position="1319"/>
    </location>
</feature>
<dbReference type="FunFam" id="1.10.3380.10:FF:000012">
    <property type="entry name" value="DEAD/DEAH box DNA helicase"/>
    <property type="match status" value="1"/>
</dbReference>
<dbReference type="PROSITE" id="PS51194">
    <property type="entry name" value="HELICASE_CTER"/>
    <property type="match status" value="1"/>
</dbReference>
<gene>
    <name evidence="14" type="primary">HFM1</name>
    <name evidence="14" type="ORF">PRK78_006152</name>
</gene>
<dbReference type="SMART" id="SM00490">
    <property type="entry name" value="HELICc"/>
    <property type="match status" value="1"/>
</dbReference>
<evidence type="ECO:0000256" key="4">
    <source>
        <dbReference type="ARBA" id="ARBA00022806"/>
    </source>
</evidence>
<feature type="compositionally biased region" description="Low complexity" evidence="11">
    <location>
        <begin position="1351"/>
        <end position="1365"/>
    </location>
</feature>
<reference evidence="14" key="1">
    <citation type="submission" date="2023-03" db="EMBL/GenBank/DDBJ databases">
        <title>Emydomyces testavorans Genome Sequence.</title>
        <authorList>
            <person name="Hoyer L."/>
        </authorList>
    </citation>
    <scope>NUCLEOTIDE SEQUENCE</scope>
    <source>
        <strain evidence="14">16-2883</strain>
    </source>
</reference>
<dbReference type="Proteomes" id="UP001219355">
    <property type="component" value="Chromosome 4"/>
</dbReference>